<evidence type="ECO:0000259" key="2">
    <source>
        <dbReference type="Pfam" id="PF08239"/>
    </source>
</evidence>
<accession>A0A378Q3G1</accession>
<reference evidence="3 4" key="1">
    <citation type="submission" date="2018-06" db="EMBL/GenBank/DDBJ databases">
        <authorList>
            <consortium name="Pathogen Informatics"/>
            <person name="Doyle S."/>
        </authorList>
    </citation>
    <scope>NUCLEOTIDE SEQUENCE [LARGE SCALE GENOMIC DNA]</scope>
    <source>
        <strain evidence="3 4">NCTC11091</strain>
    </source>
</reference>
<evidence type="ECO:0000313" key="3">
    <source>
        <dbReference type="EMBL" id="STY94728.1"/>
    </source>
</evidence>
<feature type="signal peptide" evidence="1">
    <location>
        <begin position="1"/>
        <end position="26"/>
    </location>
</feature>
<dbReference type="AlphaFoldDB" id="A0A378Q3G1"/>
<feature type="chain" id="PRO_5017011700" evidence="1">
    <location>
        <begin position="27"/>
        <end position="102"/>
    </location>
</feature>
<keyword evidence="1" id="KW-0732">Signal</keyword>
<evidence type="ECO:0000313" key="4">
    <source>
        <dbReference type="Proteomes" id="UP000255193"/>
    </source>
</evidence>
<evidence type="ECO:0000256" key="1">
    <source>
        <dbReference type="SAM" id="SignalP"/>
    </source>
</evidence>
<gene>
    <name evidence="3" type="ORF">NCTC11091_00498</name>
</gene>
<sequence>MLAVCKTIAAVTVLAAAIMMQSPANAIGPAGRVNSGYACTNSGSNLILRAGPGQQFAKLNGIKYGTSLPVIDSATGRDGMLWYKVRHGKQIGWVRYDYVCGL</sequence>
<feature type="domain" description="SH3b" evidence="2">
    <location>
        <begin position="44"/>
        <end position="99"/>
    </location>
</feature>
<dbReference type="EMBL" id="UGQA01000001">
    <property type="protein sequence ID" value="STY94728.1"/>
    <property type="molecule type" value="Genomic_DNA"/>
</dbReference>
<dbReference type="Gene3D" id="2.30.30.40">
    <property type="entry name" value="SH3 Domains"/>
    <property type="match status" value="1"/>
</dbReference>
<organism evidence="3 4">
    <name type="scientific">Faucicola atlantae</name>
    <dbReference type="NCBI Taxonomy" id="34059"/>
    <lineage>
        <taxon>Bacteria</taxon>
        <taxon>Pseudomonadati</taxon>
        <taxon>Pseudomonadota</taxon>
        <taxon>Gammaproteobacteria</taxon>
        <taxon>Moraxellales</taxon>
        <taxon>Moraxellaceae</taxon>
        <taxon>Faucicola</taxon>
    </lineage>
</organism>
<dbReference type="RefSeq" id="WP_158080612.1">
    <property type="nucleotide sequence ID" value="NZ_CP171125.1"/>
</dbReference>
<dbReference type="Pfam" id="PF08239">
    <property type="entry name" value="SH3_3"/>
    <property type="match status" value="1"/>
</dbReference>
<dbReference type="InterPro" id="IPR003646">
    <property type="entry name" value="SH3-like_bac-type"/>
</dbReference>
<dbReference type="Proteomes" id="UP000255193">
    <property type="component" value="Unassembled WGS sequence"/>
</dbReference>
<name>A0A378Q3G1_9GAMM</name>
<proteinExistence type="predicted"/>
<protein>
    <submittedName>
        <fullName evidence="3">Bacterial SH3 domain</fullName>
    </submittedName>
</protein>